<feature type="transmembrane region" description="Helical" evidence="1">
    <location>
        <begin position="180"/>
        <end position="199"/>
    </location>
</feature>
<feature type="transmembrane region" description="Helical" evidence="1">
    <location>
        <begin position="258"/>
        <end position="280"/>
    </location>
</feature>
<proteinExistence type="predicted"/>
<gene>
    <name evidence="2" type="ORF">thalar_02817</name>
</gene>
<organism evidence="2 3">
    <name type="scientific">Litoreibacter arenae DSM 19593</name>
    <dbReference type="NCBI Taxonomy" id="1123360"/>
    <lineage>
        <taxon>Bacteria</taxon>
        <taxon>Pseudomonadati</taxon>
        <taxon>Pseudomonadota</taxon>
        <taxon>Alphaproteobacteria</taxon>
        <taxon>Rhodobacterales</taxon>
        <taxon>Roseobacteraceae</taxon>
        <taxon>Litoreibacter</taxon>
    </lineage>
</organism>
<keyword evidence="1" id="KW-1133">Transmembrane helix</keyword>
<keyword evidence="1" id="KW-0812">Transmembrane</keyword>
<feature type="transmembrane region" description="Helical" evidence="1">
    <location>
        <begin position="219"/>
        <end position="237"/>
    </location>
</feature>
<keyword evidence="3" id="KW-1185">Reference proteome</keyword>
<sequence length="479" mass="50104">MLDETTLTPPRGGAVQLRSGLLTFVLVAAVALIFVDATWLALSAATALGLFLALGWRRFNFSTWVPILLSAVALVIAIGRDVPAAVLMDAVGRALFLAALISLLGTLRSAAMMAPEVKEAGAYLTGQPPSRRYLALSFGGHLFGVLINFGGLVILLDLAKRSLSDASTMRLPPDLQEAKLRRMTLAVIRGFGLISLWSPFGFATNVVLITLPGLSYVDFGPLGFAISFLFIGLGWTLDRIQHRKLRLLAPKPVAPAGGSWRGAALLVGHVMVLGSAIFVLHEVTPLSFQEALVLLVPSYAVLWSALSSRKSTGGPWTAIRATLADSWQRMPASAGEVGVFASAGFLSVILVAIIPVDGLRAVIAALSLGPLALVLGLMSSLVVLAFAGINPIVSASVLGAIALQLALPGVSELGIALAIIAGWTCVIGLSPVITTIILSASIIDRPPGLVGPVWNGPYCLAVFVFWTGLLTILMVTGTI</sequence>
<dbReference type="RefSeq" id="WP_021102169.1">
    <property type="nucleotide sequence ID" value="NZ_KE557314.1"/>
</dbReference>
<feature type="transmembrane region" description="Helical" evidence="1">
    <location>
        <begin position="64"/>
        <end position="82"/>
    </location>
</feature>
<dbReference type="OrthoDB" id="7832851at2"/>
<dbReference type="STRING" id="1123360.thalar_02817"/>
<evidence type="ECO:0000256" key="1">
    <source>
        <dbReference type="SAM" id="Phobius"/>
    </source>
</evidence>
<name>S9QC06_9RHOB</name>
<feature type="transmembrane region" description="Helical" evidence="1">
    <location>
        <begin position="21"/>
        <end position="52"/>
    </location>
</feature>
<dbReference type="Proteomes" id="UP000015351">
    <property type="component" value="Unassembled WGS sequence"/>
</dbReference>
<dbReference type="EMBL" id="AONI01000015">
    <property type="protein sequence ID" value="EPX77098.1"/>
    <property type="molecule type" value="Genomic_DNA"/>
</dbReference>
<evidence type="ECO:0000313" key="2">
    <source>
        <dbReference type="EMBL" id="EPX77098.1"/>
    </source>
</evidence>
<accession>S9QC06</accession>
<feature type="transmembrane region" description="Helical" evidence="1">
    <location>
        <begin position="415"/>
        <end position="443"/>
    </location>
</feature>
<comment type="caution">
    <text evidence="2">The sequence shown here is derived from an EMBL/GenBank/DDBJ whole genome shotgun (WGS) entry which is preliminary data.</text>
</comment>
<evidence type="ECO:0008006" key="4">
    <source>
        <dbReference type="Google" id="ProtNLM"/>
    </source>
</evidence>
<feature type="transmembrane region" description="Helical" evidence="1">
    <location>
        <begin position="455"/>
        <end position="475"/>
    </location>
</feature>
<dbReference type="HOGENOM" id="CLU_046403_0_0_5"/>
<feature type="transmembrane region" description="Helical" evidence="1">
    <location>
        <begin position="94"/>
        <end position="114"/>
    </location>
</feature>
<feature type="transmembrane region" description="Helical" evidence="1">
    <location>
        <begin position="376"/>
        <end position="403"/>
    </location>
</feature>
<reference evidence="3" key="1">
    <citation type="journal article" date="2013" name="Stand. Genomic Sci.">
        <title>Genome sequence of the Litoreibacter arenae type strain (DSM 19593(T)), a member of the Roseobacter clade isolated from sea sand.</title>
        <authorList>
            <person name="Riedel T."/>
            <person name="Fiebig A."/>
            <person name="Petersen J."/>
            <person name="Gronow S."/>
            <person name="Kyrpides N.C."/>
            <person name="Goker M."/>
            <person name="Klenk H.P."/>
        </authorList>
    </citation>
    <scope>NUCLEOTIDE SEQUENCE [LARGE SCALE GENOMIC DNA]</scope>
    <source>
        <strain evidence="3">DSM 19593</strain>
    </source>
</reference>
<evidence type="ECO:0000313" key="3">
    <source>
        <dbReference type="Proteomes" id="UP000015351"/>
    </source>
</evidence>
<feature type="transmembrane region" description="Helical" evidence="1">
    <location>
        <begin position="337"/>
        <end position="356"/>
    </location>
</feature>
<dbReference type="eggNOG" id="COG4590">
    <property type="taxonomic scope" value="Bacteria"/>
</dbReference>
<protein>
    <recommendedName>
        <fullName evidence="4">H+/citrate symporter</fullName>
    </recommendedName>
</protein>
<dbReference type="AlphaFoldDB" id="S9QC06"/>
<keyword evidence="1" id="KW-0472">Membrane</keyword>
<feature type="transmembrane region" description="Helical" evidence="1">
    <location>
        <begin position="134"/>
        <end position="159"/>
    </location>
</feature>